<name>A0A0R3TD48_RODNA</name>
<dbReference type="WBParaSite" id="HNAJ_0000498701-mRNA-1">
    <property type="protein sequence ID" value="HNAJ_0000498701-mRNA-1"/>
    <property type="gene ID" value="HNAJ_0000498701"/>
</dbReference>
<reference evidence="4" key="1">
    <citation type="submission" date="2017-02" db="UniProtKB">
        <authorList>
            <consortium name="WormBaseParasite"/>
        </authorList>
    </citation>
    <scope>IDENTIFICATION</scope>
</reference>
<evidence type="ECO:0000313" key="3">
    <source>
        <dbReference type="Proteomes" id="UP000278807"/>
    </source>
</evidence>
<feature type="region of interest" description="Disordered" evidence="1">
    <location>
        <begin position="88"/>
        <end position="110"/>
    </location>
</feature>
<evidence type="ECO:0000313" key="2">
    <source>
        <dbReference type="EMBL" id="VDO00845.1"/>
    </source>
</evidence>
<proteinExistence type="predicted"/>
<gene>
    <name evidence="2" type="ORF">HNAJ_LOCUS4985</name>
</gene>
<keyword evidence="3" id="KW-1185">Reference proteome</keyword>
<organism evidence="4">
    <name type="scientific">Rodentolepis nana</name>
    <name type="common">Dwarf tapeworm</name>
    <name type="synonym">Hymenolepis nana</name>
    <dbReference type="NCBI Taxonomy" id="102285"/>
    <lineage>
        <taxon>Eukaryota</taxon>
        <taxon>Metazoa</taxon>
        <taxon>Spiralia</taxon>
        <taxon>Lophotrochozoa</taxon>
        <taxon>Platyhelminthes</taxon>
        <taxon>Cestoda</taxon>
        <taxon>Eucestoda</taxon>
        <taxon>Cyclophyllidea</taxon>
        <taxon>Hymenolepididae</taxon>
        <taxon>Rodentolepis</taxon>
    </lineage>
</organism>
<evidence type="ECO:0000313" key="4">
    <source>
        <dbReference type="WBParaSite" id="HNAJ_0000498701-mRNA-1"/>
    </source>
</evidence>
<dbReference type="EMBL" id="UZAE01003907">
    <property type="protein sequence ID" value="VDO00845.1"/>
    <property type="molecule type" value="Genomic_DNA"/>
</dbReference>
<reference evidence="2 3" key="2">
    <citation type="submission" date="2018-11" db="EMBL/GenBank/DDBJ databases">
        <authorList>
            <consortium name="Pathogen Informatics"/>
        </authorList>
    </citation>
    <scope>NUCLEOTIDE SEQUENCE [LARGE SCALE GENOMIC DNA]</scope>
</reference>
<evidence type="ECO:0000256" key="1">
    <source>
        <dbReference type="SAM" id="MobiDB-lite"/>
    </source>
</evidence>
<accession>A0A0R3TD48</accession>
<dbReference type="Proteomes" id="UP000278807">
    <property type="component" value="Unassembled WGS sequence"/>
</dbReference>
<sequence>MRVVNGFSLLCPLWAPDLEARVSSQAPTLSYLSSLGRVRKMCLVKYMLSGLPPSGSTLLKVPSDKNADLRHKYTFSYQFDPVVGHNLLTLTNPTPPNRSNSGTMPPPRID</sequence>
<protein>
    <submittedName>
        <fullName evidence="4">Tub domain-containing protein</fullName>
    </submittedName>
</protein>
<dbReference type="AlphaFoldDB" id="A0A0R3TD48"/>